<keyword evidence="1" id="KW-0812">Transmembrane</keyword>
<feature type="transmembrane region" description="Helical" evidence="1">
    <location>
        <begin position="107"/>
        <end position="124"/>
    </location>
</feature>
<reference evidence="3" key="1">
    <citation type="submission" date="2023-07" db="EMBL/GenBank/DDBJ databases">
        <title>Dyadobacter sp. nov 'subterranea' isolated from contaminted grondwater.</title>
        <authorList>
            <person name="Szabo I."/>
            <person name="Al-Omari J."/>
            <person name="Szerdahelyi S.G."/>
            <person name="Rado J."/>
        </authorList>
    </citation>
    <scope>NUCLEOTIDE SEQUENCE [LARGE SCALE GENOMIC DNA]</scope>
    <source>
        <strain evidence="3">UP-52</strain>
    </source>
</reference>
<keyword evidence="3" id="KW-1185">Reference proteome</keyword>
<feature type="transmembrane region" description="Helical" evidence="1">
    <location>
        <begin position="63"/>
        <end position="87"/>
    </location>
</feature>
<protein>
    <submittedName>
        <fullName evidence="2">DUF2975 domain-containing protein</fullName>
    </submittedName>
</protein>
<feature type="transmembrane region" description="Helical" evidence="1">
    <location>
        <begin position="12"/>
        <end position="38"/>
    </location>
</feature>
<organism evidence="2 3">
    <name type="scientific">Dyadobacter subterraneus</name>
    <dbReference type="NCBI Taxonomy" id="2773304"/>
    <lineage>
        <taxon>Bacteria</taxon>
        <taxon>Pseudomonadati</taxon>
        <taxon>Bacteroidota</taxon>
        <taxon>Cytophagia</taxon>
        <taxon>Cytophagales</taxon>
        <taxon>Spirosomataceae</taxon>
        <taxon>Dyadobacter</taxon>
    </lineage>
</organism>
<accession>A0ABR9WAY6</accession>
<dbReference type="Proteomes" id="UP000634134">
    <property type="component" value="Unassembled WGS sequence"/>
</dbReference>
<evidence type="ECO:0000313" key="3">
    <source>
        <dbReference type="Proteomes" id="UP000634134"/>
    </source>
</evidence>
<proteinExistence type="predicted"/>
<dbReference type="EMBL" id="JACYGY010000001">
    <property type="protein sequence ID" value="MBE9462641.1"/>
    <property type="molecule type" value="Genomic_DNA"/>
</dbReference>
<gene>
    <name evidence="2" type="ORF">IEE83_12170</name>
</gene>
<name>A0ABR9WAY6_9BACT</name>
<comment type="caution">
    <text evidence="2">The sequence shown here is derived from an EMBL/GenBank/DDBJ whole genome shotgun (WGS) entry which is preliminary data.</text>
</comment>
<dbReference type="RefSeq" id="WP_194120830.1">
    <property type="nucleotide sequence ID" value="NZ_JACYGY010000001.1"/>
</dbReference>
<keyword evidence="1" id="KW-0472">Membrane</keyword>
<keyword evidence="1" id="KW-1133">Transmembrane helix</keyword>
<evidence type="ECO:0000256" key="1">
    <source>
        <dbReference type="SAM" id="Phobius"/>
    </source>
</evidence>
<sequence length="176" mass="19966">MRNDTRTKQILDVMYVLTWIAFVGLMIETGAILVSYVVSCINPEAAKNLYKNLNLEELREFSIWQYTYVVSFILAVSAMKAYVLYLLITALSKVNLVNPFKIEVVHILERISYILLGIWIVALLNNENVGRLLKTAGINSEKLAADEFIFIAGLVFIISQVFKRGVEIQSENDLTV</sequence>
<evidence type="ECO:0000313" key="2">
    <source>
        <dbReference type="EMBL" id="MBE9462641.1"/>
    </source>
</evidence>
<dbReference type="Pfam" id="PF11188">
    <property type="entry name" value="DUF2975"/>
    <property type="match status" value="1"/>
</dbReference>
<dbReference type="InterPro" id="IPR021354">
    <property type="entry name" value="DUF2975"/>
</dbReference>